<dbReference type="Proteomes" id="UP000192247">
    <property type="component" value="Unassembled WGS sequence"/>
</dbReference>
<dbReference type="GO" id="GO:0040029">
    <property type="term" value="P:epigenetic regulation of gene expression"/>
    <property type="evidence" value="ECO:0007669"/>
    <property type="project" value="TreeGrafter"/>
</dbReference>
<dbReference type="PANTHER" id="PTHR10625:SF38">
    <property type="entry name" value="HISTONE DEACETYLASE 6, ISOFORM G"/>
    <property type="match status" value="1"/>
</dbReference>
<dbReference type="OrthoDB" id="424012at2759"/>
<dbReference type="Pfam" id="PF00850">
    <property type="entry name" value="Hist_deacetyl"/>
    <property type="match status" value="1"/>
</dbReference>
<evidence type="ECO:0000256" key="1">
    <source>
        <dbReference type="ARBA" id="ARBA00048287"/>
    </source>
</evidence>
<dbReference type="InterPro" id="IPR000286">
    <property type="entry name" value="HDACs"/>
</dbReference>
<feature type="domain" description="Histone deacetylase" evidence="2">
    <location>
        <begin position="31"/>
        <end position="327"/>
    </location>
</feature>
<evidence type="ECO:0000259" key="2">
    <source>
        <dbReference type="Pfam" id="PF00850"/>
    </source>
</evidence>
<dbReference type="InterPro" id="IPR023801">
    <property type="entry name" value="His_deacetylse_dom"/>
</dbReference>
<dbReference type="SUPFAM" id="SSF52768">
    <property type="entry name" value="Arginase/deacetylase"/>
    <property type="match status" value="1"/>
</dbReference>
<gene>
    <name evidence="3" type="ORF">BIW11_10320</name>
</gene>
<protein>
    <submittedName>
        <fullName evidence="3">Histone deacetylase 6-like</fullName>
    </submittedName>
</protein>
<dbReference type="GO" id="GO:0141221">
    <property type="term" value="F:histone deacetylase activity, hydrolytic mechanism"/>
    <property type="evidence" value="ECO:0007669"/>
    <property type="project" value="UniProtKB-EC"/>
</dbReference>
<dbReference type="GO" id="GO:0000118">
    <property type="term" value="C:histone deacetylase complex"/>
    <property type="evidence" value="ECO:0007669"/>
    <property type="project" value="TreeGrafter"/>
</dbReference>
<dbReference type="AlphaFoldDB" id="A0A1V9XGN6"/>
<dbReference type="InterPro" id="IPR023696">
    <property type="entry name" value="Ureohydrolase_dom_sf"/>
</dbReference>
<evidence type="ECO:0000313" key="4">
    <source>
        <dbReference type="Proteomes" id="UP000192247"/>
    </source>
</evidence>
<dbReference type="PRINTS" id="PR01270">
    <property type="entry name" value="HDASUPER"/>
</dbReference>
<dbReference type="InterPro" id="IPR037138">
    <property type="entry name" value="His_deacetylse_dom_sf"/>
</dbReference>
<sequence>MASASVTRRPRTALVYDERMQKHASPFEDSHPECPERFSLSLERVQEYGLDQRCVILPSRAATEEELQLIHSKKHVELAKSLDGCDDTARLQEVFCRFNSVYMNKHSYGLALLAAGCAIDLMKSVLSGEVDNGLAIIRPPGHHAMTEEFCGYCLFNNVAIAAKYAVEKMGLERVLIVDWDVHHGQASQYSFYTDPRVLYFSIHRYEEGNFWPELRESNWDYIGEGSGTGYNINVPLNKTGMENWDYAEILHQILLPVASEFKPQLILVSSGFDASLGDPEGEMRLTPAMYAHMTHMLKQLNTPLAVVLEGGYCLPALAEGVALVLKTLIGDPCPAMINNRKNGIREPNEVIKATIRHVLCALKPYWKCFIQDTLDKLPAPAVTYLGRMSICKPDNYPTKEYHPHLPEEQERATLQEQAELRSETRLTLASSQEVVKVFESLNGIKDLTALRVHRYLVAKNSTIPDVQALLGSACQLIIDFESHAEATSAFKREDNSVFVLPRGLSLTGQADAYVSMYSLILPLFYKFYPEWVITRIGSSMPSSDSPLGVLLSLCCGHLSCEGGLWIVGAKSWHPTTPTLEVDFTGVNATALQQNIQNAAETLNLNIDNFIRDPLPVCPELPLKQVQI</sequence>
<dbReference type="STRING" id="418985.A0A1V9XGN6"/>
<dbReference type="Gene3D" id="3.40.800.20">
    <property type="entry name" value="Histone deacetylase domain"/>
    <property type="match status" value="1"/>
</dbReference>
<dbReference type="CDD" id="cd10002">
    <property type="entry name" value="HDAC10_HDAC6-dom1"/>
    <property type="match status" value="1"/>
</dbReference>
<comment type="caution">
    <text evidence="3">The sequence shown here is derived from an EMBL/GenBank/DDBJ whole genome shotgun (WGS) entry which is preliminary data.</text>
</comment>
<name>A0A1V9XGN6_9ACAR</name>
<reference evidence="3 4" key="1">
    <citation type="journal article" date="2017" name="Gigascience">
        <title>Draft genome of the honey bee ectoparasitic mite, Tropilaelaps mercedesae, is shaped by the parasitic life history.</title>
        <authorList>
            <person name="Dong X."/>
            <person name="Armstrong S.D."/>
            <person name="Xia D."/>
            <person name="Makepeace B.L."/>
            <person name="Darby A.C."/>
            <person name="Kadowaki T."/>
        </authorList>
    </citation>
    <scope>NUCLEOTIDE SEQUENCE [LARGE SCALE GENOMIC DNA]</scope>
    <source>
        <strain evidence="3">Wuxi-XJTLU</strain>
    </source>
</reference>
<organism evidence="3 4">
    <name type="scientific">Tropilaelaps mercedesae</name>
    <dbReference type="NCBI Taxonomy" id="418985"/>
    <lineage>
        <taxon>Eukaryota</taxon>
        <taxon>Metazoa</taxon>
        <taxon>Ecdysozoa</taxon>
        <taxon>Arthropoda</taxon>
        <taxon>Chelicerata</taxon>
        <taxon>Arachnida</taxon>
        <taxon>Acari</taxon>
        <taxon>Parasitiformes</taxon>
        <taxon>Mesostigmata</taxon>
        <taxon>Gamasina</taxon>
        <taxon>Dermanyssoidea</taxon>
        <taxon>Laelapidae</taxon>
        <taxon>Tropilaelaps</taxon>
    </lineage>
</organism>
<accession>A0A1V9XGN6</accession>
<dbReference type="PANTHER" id="PTHR10625">
    <property type="entry name" value="HISTONE DEACETYLASE HDAC1-RELATED"/>
    <property type="match status" value="1"/>
</dbReference>
<dbReference type="InParanoid" id="A0A1V9XGN6"/>
<proteinExistence type="predicted"/>
<dbReference type="EMBL" id="MNPL01011560">
    <property type="protein sequence ID" value="OQR72538.1"/>
    <property type="molecule type" value="Genomic_DNA"/>
</dbReference>
<comment type="catalytic activity">
    <reaction evidence="1">
        <text>N(6)-acetyl-L-lysyl-[histone] + H2O = L-lysyl-[histone] + acetate</text>
        <dbReference type="Rhea" id="RHEA:58196"/>
        <dbReference type="Rhea" id="RHEA-COMP:9845"/>
        <dbReference type="Rhea" id="RHEA-COMP:11338"/>
        <dbReference type="ChEBI" id="CHEBI:15377"/>
        <dbReference type="ChEBI" id="CHEBI:29969"/>
        <dbReference type="ChEBI" id="CHEBI:30089"/>
        <dbReference type="ChEBI" id="CHEBI:61930"/>
        <dbReference type="EC" id="3.5.1.98"/>
    </reaction>
</comment>
<keyword evidence="4" id="KW-1185">Reference proteome</keyword>
<evidence type="ECO:0000313" key="3">
    <source>
        <dbReference type="EMBL" id="OQR72538.1"/>
    </source>
</evidence>